<evidence type="ECO:0000259" key="5">
    <source>
        <dbReference type="PROSITE" id="PS50931"/>
    </source>
</evidence>
<protein>
    <submittedName>
        <fullName evidence="6">LysR family transcriptional regulator</fullName>
    </submittedName>
</protein>
<keyword evidence="2" id="KW-0805">Transcription regulation</keyword>
<evidence type="ECO:0000313" key="7">
    <source>
        <dbReference type="Proteomes" id="UP000051324"/>
    </source>
</evidence>
<dbReference type="Gene3D" id="3.40.190.290">
    <property type="match status" value="1"/>
</dbReference>
<evidence type="ECO:0000256" key="1">
    <source>
        <dbReference type="ARBA" id="ARBA00009437"/>
    </source>
</evidence>
<dbReference type="FunFam" id="1.10.10.10:FF:000001">
    <property type="entry name" value="LysR family transcriptional regulator"/>
    <property type="match status" value="1"/>
</dbReference>
<organism evidence="6 7">
    <name type="scientific">Ligilactobacillus apodemi DSM 16634 = JCM 16172</name>
    <dbReference type="NCBI Taxonomy" id="1423724"/>
    <lineage>
        <taxon>Bacteria</taxon>
        <taxon>Bacillati</taxon>
        <taxon>Bacillota</taxon>
        <taxon>Bacilli</taxon>
        <taxon>Lactobacillales</taxon>
        <taxon>Lactobacillaceae</taxon>
        <taxon>Ligilactobacillus</taxon>
    </lineage>
</organism>
<dbReference type="GO" id="GO:0005829">
    <property type="term" value="C:cytosol"/>
    <property type="evidence" value="ECO:0007669"/>
    <property type="project" value="TreeGrafter"/>
</dbReference>
<dbReference type="GO" id="GO:0003700">
    <property type="term" value="F:DNA-binding transcription factor activity"/>
    <property type="evidence" value="ECO:0007669"/>
    <property type="project" value="InterPro"/>
</dbReference>
<dbReference type="PATRIC" id="fig|1423724.4.peg.2016"/>
<dbReference type="RefSeq" id="WP_025087382.1">
    <property type="nucleotide sequence ID" value="NZ_AZFT01000030.1"/>
</dbReference>
<dbReference type="InterPro" id="IPR036390">
    <property type="entry name" value="WH_DNA-bd_sf"/>
</dbReference>
<reference evidence="6 7" key="1">
    <citation type="journal article" date="2015" name="Genome Announc.">
        <title>Expanding the biotechnology potential of lactobacilli through comparative genomics of 213 strains and associated genera.</title>
        <authorList>
            <person name="Sun Z."/>
            <person name="Harris H.M."/>
            <person name="McCann A."/>
            <person name="Guo C."/>
            <person name="Argimon S."/>
            <person name="Zhang W."/>
            <person name="Yang X."/>
            <person name="Jeffery I.B."/>
            <person name="Cooney J.C."/>
            <person name="Kagawa T.F."/>
            <person name="Liu W."/>
            <person name="Song Y."/>
            <person name="Salvetti E."/>
            <person name="Wrobel A."/>
            <person name="Rasinkangas P."/>
            <person name="Parkhill J."/>
            <person name="Rea M.C."/>
            <person name="O'Sullivan O."/>
            <person name="Ritari J."/>
            <person name="Douillard F.P."/>
            <person name="Paul Ross R."/>
            <person name="Yang R."/>
            <person name="Briner A.E."/>
            <person name="Felis G.E."/>
            <person name="de Vos W.M."/>
            <person name="Barrangou R."/>
            <person name="Klaenhammer T.R."/>
            <person name="Caufield P.W."/>
            <person name="Cui Y."/>
            <person name="Zhang H."/>
            <person name="O'Toole P.W."/>
        </authorList>
    </citation>
    <scope>NUCLEOTIDE SEQUENCE [LARGE SCALE GENOMIC DNA]</scope>
    <source>
        <strain evidence="6 7">DSM 16634</strain>
    </source>
</reference>
<dbReference type="eggNOG" id="COG0583">
    <property type="taxonomic scope" value="Bacteria"/>
</dbReference>
<dbReference type="Pfam" id="PF03466">
    <property type="entry name" value="LysR_substrate"/>
    <property type="match status" value="1"/>
</dbReference>
<accession>A0A0R1U8R0</accession>
<dbReference type="EMBL" id="AZFT01000030">
    <property type="protein sequence ID" value="KRL86219.1"/>
    <property type="molecule type" value="Genomic_DNA"/>
</dbReference>
<dbReference type="STRING" id="1423724.FC32_GL001932"/>
<dbReference type="AlphaFoldDB" id="A0A0R1U8R0"/>
<comment type="similarity">
    <text evidence="1">Belongs to the LysR transcriptional regulatory family.</text>
</comment>
<dbReference type="PRINTS" id="PR00039">
    <property type="entry name" value="HTHLYSR"/>
</dbReference>
<dbReference type="PANTHER" id="PTHR30419">
    <property type="entry name" value="HTH-TYPE TRANSCRIPTIONAL REGULATOR YBHD"/>
    <property type="match status" value="1"/>
</dbReference>
<dbReference type="InterPro" id="IPR036388">
    <property type="entry name" value="WH-like_DNA-bd_sf"/>
</dbReference>
<dbReference type="CDD" id="cd05466">
    <property type="entry name" value="PBP2_LTTR_substrate"/>
    <property type="match status" value="1"/>
</dbReference>
<dbReference type="Pfam" id="PF00126">
    <property type="entry name" value="HTH_1"/>
    <property type="match status" value="1"/>
</dbReference>
<comment type="caution">
    <text evidence="6">The sequence shown here is derived from an EMBL/GenBank/DDBJ whole genome shotgun (WGS) entry which is preliminary data.</text>
</comment>
<dbReference type="Proteomes" id="UP000051324">
    <property type="component" value="Unassembled WGS sequence"/>
</dbReference>
<keyword evidence="3" id="KW-0238">DNA-binding</keyword>
<dbReference type="InterPro" id="IPR050950">
    <property type="entry name" value="HTH-type_LysR_regulators"/>
</dbReference>
<proteinExistence type="inferred from homology"/>
<sequence>METRVLQYFLKIAELGNITKAAAELHITQPTLSRQLQNLEEAVGTPLFKREKRQMILTSAGVLYQQRVQQILADIDKLNRDMQQCIALNGTISIGCVESTGAKFLTDLISEFHTRYPEVKFEIYSGDGDDIRAKLDRHVLDLGILLTPVEIAKYNYTELGVTDTWGILVPKASPLAKKDALTAKELASLPLIVPRRQIIKDEINSWFNIPETSLQIVGSQNLLSNSLELVKNGIGYVICTYGSYMNRPVKELVFLPVQGARPIKHALIWQKNAPLATSAQRFRDFIIENI</sequence>
<name>A0A0R1U8R0_9LACO</name>
<evidence type="ECO:0000256" key="2">
    <source>
        <dbReference type="ARBA" id="ARBA00023015"/>
    </source>
</evidence>
<dbReference type="SUPFAM" id="SSF53850">
    <property type="entry name" value="Periplasmic binding protein-like II"/>
    <property type="match status" value="1"/>
</dbReference>
<feature type="domain" description="HTH lysR-type" evidence="5">
    <location>
        <begin position="1"/>
        <end position="58"/>
    </location>
</feature>
<keyword evidence="4" id="KW-0804">Transcription</keyword>
<dbReference type="InterPro" id="IPR000847">
    <property type="entry name" value="LysR_HTH_N"/>
</dbReference>
<dbReference type="SUPFAM" id="SSF46785">
    <property type="entry name" value="Winged helix' DNA-binding domain"/>
    <property type="match status" value="1"/>
</dbReference>
<evidence type="ECO:0000256" key="3">
    <source>
        <dbReference type="ARBA" id="ARBA00023125"/>
    </source>
</evidence>
<dbReference type="PANTHER" id="PTHR30419:SF8">
    <property type="entry name" value="NITROGEN ASSIMILATION TRANSCRIPTIONAL ACTIVATOR-RELATED"/>
    <property type="match status" value="1"/>
</dbReference>
<dbReference type="Gene3D" id="1.10.10.10">
    <property type="entry name" value="Winged helix-like DNA-binding domain superfamily/Winged helix DNA-binding domain"/>
    <property type="match status" value="1"/>
</dbReference>
<dbReference type="PROSITE" id="PS50931">
    <property type="entry name" value="HTH_LYSR"/>
    <property type="match status" value="1"/>
</dbReference>
<dbReference type="OrthoDB" id="9803735at2"/>
<dbReference type="GO" id="GO:0003677">
    <property type="term" value="F:DNA binding"/>
    <property type="evidence" value="ECO:0007669"/>
    <property type="project" value="UniProtKB-KW"/>
</dbReference>
<dbReference type="InterPro" id="IPR005119">
    <property type="entry name" value="LysR_subst-bd"/>
</dbReference>
<evidence type="ECO:0000256" key="4">
    <source>
        <dbReference type="ARBA" id="ARBA00023163"/>
    </source>
</evidence>
<gene>
    <name evidence="6" type="ORF">FC32_GL001932</name>
</gene>
<evidence type="ECO:0000313" key="6">
    <source>
        <dbReference type="EMBL" id="KRL86219.1"/>
    </source>
</evidence>
<keyword evidence="7" id="KW-1185">Reference proteome</keyword>